<evidence type="ECO:0000256" key="6">
    <source>
        <dbReference type="ARBA" id="ARBA00022605"/>
    </source>
</evidence>
<dbReference type="GO" id="GO:0003871">
    <property type="term" value="F:5-methyltetrahydropteroyltriglutamate-homocysteine S-methyltransferase activity"/>
    <property type="evidence" value="ECO:0007669"/>
    <property type="project" value="UniProtKB-EC"/>
</dbReference>
<dbReference type="CDD" id="cd03312">
    <property type="entry name" value="CIMS_N_terminal_like"/>
    <property type="match status" value="1"/>
</dbReference>
<comment type="similarity">
    <text evidence="3">Belongs to the vitamin-B12 independent methionine synthase family.</text>
</comment>
<evidence type="ECO:0000256" key="2">
    <source>
        <dbReference type="ARBA" id="ARBA00004681"/>
    </source>
</evidence>
<dbReference type="Pfam" id="PF08267">
    <property type="entry name" value="Meth_synt_1"/>
    <property type="match status" value="1"/>
</dbReference>
<feature type="domain" description="Cobalamin-independent methionine synthase MetE C-terminal/archaeal" evidence="14">
    <location>
        <begin position="424"/>
        <end position="746"/>
    </location>
</feature>
<evidence type="ECO:0000256" key="1">
    <source>
        <dbReference type="ARBA" id="ARBA00002777"/>
    </source>
</evidence>
<comment type="pathway">
    <text evidence="2">Amino-acid biosynthesis; L-methionine biosynthesis via de novo pathway; L-methionine from L-homocysteine (MetE route): step 1/1.</text>
</comment>
<evidence type="ECO:0000256" key="8">
    <source>
        <dbReference type="ARBA" id="ARBA00022723"/>
    </source>
</evidence>
<dbReference type="Proteomes" id="UP000256599">
    <property type="component" value="Unassembled WGS sequence"/>
</dbReference>
<evidence type="ECO:0000256" key="4">
    <source>
        <dbReference type="ARBA" id="ARBA00012034"/>
    </source>
</evidence>
<evidence type="ECO:0000256" key="13">
    <source>
        <dbReference type="PIRSR" id="PIRSR000382-3"/>
    </source>
</evidence>
<dbReference type="InterPro" id="IPR013215">
    <property type="entry name" value="Cbl-indep_Met_Synth_N"/>
</dbReference>
<evidence type="ECO:0000259" key="15">
    <source>
        <dbReference type="Pfam" id="PF08267"/>
    </source>
</evidence>
<evidence type="ECO:0000256" key="7">
    <source>
        <dbReference type="ARBA" id="ARBA00022679"/>
    </source>
</evidence>
<feature type="binding site" evidence="11">
    <location>
        <position position="559"/>
    </location>
    <ligand>
        <name>5-methyltetrahydropteroyltri-L-glutamate</name>
        <dbReference type="ChEBI" id="CHEBI:58207"/>
    </ligand>
</feature>
<dbReference type="GO" id="GO:0008270">
    <property type="term" value="F:zinc ion binding"/>
    <property type="evidence" value="ECO:0007669"/>
    <property type="project" value="InterPro"/>
</dbReference>
<dbReference type="CDD" id="cd03311">
    <property type="entry name" value="CIMS_C_terminal_like"/>
    <property type="match status" value="1"/>
</dbReference>
<dbReference type="InterPro" id="IPR006276">
    <property type="entry name" value="Cobalamin-indep_Met_synthase"/>
</dbReference>
<keyword evidence="5 16" id="KW-0489">Methyltransferase</keyword>
<feature type="active site" description="Proton donor" evidence="13">
    <location>
        <position position="692"/>
    </location>
</feature>
<dbReference type="GO" id="GO:0009086">
    <property type="term" value="P:methionine biosynthetic process"/>
    <property type="evidence" value="ECO:0007669"/>
    <property type="project" value="UniProtKB-KW"/>
</dbReference>
<dbReference type="InterPro" id="IPR002629">
    <property type="entry name" value="Met_Synth_C/arc"/>
</dbReference>
<dbReference type="NCBIfam" id="NF003556">
    <property type="entry name" value="PRK05222.1"/>
    <property type="match status" value="1"/>
</dbReference>
<feature type="binding site" evidence="11">
    <location>
        <begin position="429"/>
        <end position="431"/>
    </location>
    <ligand>
        <name>L-homocysteine</name>
        <dbReference type="ChEBI" id="CHEBI:58199"/>
    </ligand>
</feature>
<feature type="binding site" evidence="11">
    <location>
        <position position="482"/>
    </location>
    <ligand>
        <name>L-methionine</name>
        <dbReference type="ChEBI" id="CHEBI:57844"/>
    </ligand>
</feature>
<keyword evidence="6" id="KW-0028">Amino-acid biosynthesis</keyword>
<dbReference type="OrthoDB" id="244285at2"/>
<keyword evidence="9 12" id="KW-0862">Zinc</keyword>
<comment type="caution">
    <text evidence="16">The sequence shown here is derived from an EMBL/GenBank/DDBJ whole genome shotgun (WGS) entry which is preliminary data.</text>
</comment>
<evidence type="ECO:0000256" key="10">
    <source>
        <dbReference type="ARBA" id="ARBA00023167"/>
    </source>
</evidence>
<comment type="cofactor">
    <cofactor evidence="12">
        <name>Zn(2+)</name>
        <dbReference type="ChEBI" id="CHEBI:29105"/>
    </cofactor>
    <text evidence="12">Binds 2 Zn(2+) ions per subunit.</text>
</comment>
<dbReference type="EC" id="2.1.1.14" evidence="4"/>
<dbReference type="NCBIfam" id="TIGR01371">
    <property type="entry name" value="met_syn_B12ind"/>
    <property type="match status" value="1"/>
</dbReference>
<name>A0A3D8I3N6_9HELI</name>
<dbReference type="InterPro" id="IPR038071">
    <property type="entry name" value="UROD/MetE-like_sf"/>
</dbReference>
<evidence type="ECO:0000313" key="17">
    <source>
        <dbReference type="Proteomes" id="UP000256599"/>
    </source>
</evidence>
<feature type="domain" description="Cobalamin-independent methionine synthase MetE N-terminal" evidence="15">
    <location>
        <begin position="2"/>
        <end position="309"/>
    </location>
</feature>
<reference evidence="16 17" key="1">
    <citation type="submission" date="2018-04" db="EMBL/GenBank/DDBJ databases">
        <title>Novel Campyloabacter and Helicobacter Species and Strains.</title>
        <authorList>
            <person name="Mannion A.J."/>
            <person name="Shen Z."/>
            <person name="Fox J.G."/>
        </authorList>
    </citation>
    <scope>NUCLEOTIDE SEQUENCE [LARGE SCALE GENOMIC DNA]</scope>
    <source>
        <strain evidence="16 17">MIT 98-6070</strain>
    </source>
</reference>
<protein>
    <recommendedName>
        <fullName evidence="4">5-methyltetrahydropteroyltriglutamate--homocysteine S-methyltransferase</fullName>
        <ecNumber evidence="4">2.1.1.14</ecNumber>
    </recommendedName>
</protein>
<keyword evidence="7 16" id="KW-0808">Transferase</keyword>
<evidence type="ECO:0000313" key="16">
    <source>
        <dbReference type="EMBL" id="RDU59752.1"/>
    </source>
</evidence>
<dbReference type="PIRSF" id="PIRSF000382">
    <property type="entry name" value="MeTrfase_B12_ind"/>
    <property type="match status" value="1"/>
</dbReference>
<feature type="binding site" evidence="11">
    <location>
        <position position="110"/>
    </location>
    <ligand>
        <name>5-methyltetrahydropteroyltri-L-glutamate</name>
        <dbReference type="ChEBI" id="CHEBI:58207"/>
    </ligand>
</feature>
<accession>A0A3D8I3N6</accession>
<feature type="binding site" evidence="12">
    <location>
        <position position="639"/>
    </location>
    <ligand>
        <name>Zn(2+)</name>
        <dbReference type="ChEBI" id="CHEBI:29105"/>
        <label>1</label>
        <note>catalytic</note>
    </ligand>
</feature>
<evidence type="ECO:0000256" key="12">
    <source>
        <dbReference type="PIRSR" id="PIRSR000382-2"/>
    </source>
</evidence>
<evidence type="ECO:0000256" key="5">
    <source>
        <dbReference type="ARBA" id="ARBA00022603"/>
    </source>
</evidence>
<proteinExistence type="inferred from homology"/>
<dbReference type="RefSeq" id="WP_104699713.1">
    <property type="nucleotide sequence ID" value="NZ_FZPP01000012.1"/>
</dbReference>
<dbReference type="UniPathway" id="UPA00051">
    <property type="reaction ID" value="UER00082"/>
</dbReference>
<feature type="binding site" evidence="12">
    <location>
        <position position="663"/>
    </location>
    <ligand>
        <name>Zn(2+)</name>
        <dbReference type="ChEBI" id="CHEBI:29105"/>
        <label>1</label>
        <note>catalytic</note>
    </ligand>
</feature>
<dbReference type="Gene3D" id="3.20.20.210">
    <property type="match status" value="2"/>
</dbReference>
<evidence type="ECO:0000256" key="3">
    <source>
        <dbReference type="ARBA" id="ARBA00009553"/>
    </source>
</evidence>
<feature type="binding site" evidence="12">
    <location>
        <position position="724"/>
    </location>
    <ligand>
        <name>Zn(2+)</name>
        <dbReference type="ChEBI" id="CHEBI:29105"/>
        <label>1</label>
        <note>catalytic</note>
    </ligand>
</feature>
<organism evidence="16 17">
    <name type="scientific">Helicobacter marmotae</name>
    <dbReference type="NCBI Taxonomy" id="152490"/>
    <lineage>
        <taxon>Bacteria</taxon>
        <taxon>Pseudomonadati</taxon>
        <taxon>Campylobacterota</taxon>
        <taxon>Epsilonproteobacteria</taxon>
        <taxon>Campylobacterales</taxon>
        <taxon>Helicobacteraceae</taxon>
        <taxon>Helicobacter</taxon>
    </lineage>
</organism>
<keyword evidence="10" id="KW-0486">Methionine biosynthesis</keyword>
<comment type="function">
    <text evidence="1">Catalyzes the transfer of a methyl group from 5-methyltetrahydrofolate to homocysteine resulting in methionine formation.</text>
</comment>
<dbReference type="GO" id="GO:0032259">
    <property type="term" value="P:methylation"/>
    <property type="evidence" value="ECO:0007669"/>
    <property type="project" value="UniProtKB-KW"/>
</dbReference>
<dbReference type="AlphaFoldDB" id="A0A3D8I3N6"/>
<evidence type="ECO:0000259" key="14">
    <source>
        <dbReference type="Pfam" id="PF01717"/>
    </source>
</evidence>
<feature type="binding site" evidence="11">
    <location>
        <begin position="513"/>
        <end position="514"/>
    </location>
    <ligand>
        <name>5-methyltetrahydropteroyltri-L-glutamate</name>
        <dbReference type="ChEBI" id="CHEBI:58207"/>
    </ligand>
</feature>
<dbReference type="Pfam" id="PF01717">
    <property type="entry name" value="Meth_synt_2"/>
    <property type="match status" value="1"/>
</dbReference>
<feature type="binding site" evidence="11">
    <location>
        <begin position="429"/>
        <end position="431"/>
    </location>
    <ligand>
        <name>L-methionine</name>
        <dbReference type="ChEBI" id="CHEBI:57844"/>
    </ligand>
</feature>
<evidence type="ECO:0000256" key="11">
    <source>
        <dbReference type="PIRSR" id="PIRSR000382-1"/>
    </source>
</evidence>
<dbReference type="EMBL" id="NXLR01000009">
    <property type="protein sequence ID" value="RDU59752.1"/>
    <property type="molecule type" value="Genomic_DNA"/>
</dbReference>
<sequence length="752" mass="84687">MSSILGFPRIGKNRELKKALESFWGEKCSQSELEDVAKTLRAKHWEAQKELSHVCVNDFSLYDNVLDLAYALSCKPARFKHLSGLEGYFAMARGHKDGVACEMTKWFNTNYHYVVPELSIDDEYKADASGIIAQYNEAKSLGFSPKIQLLGVFTFFALSKINKGAPQAVFDKIKSAYFDLISQIAKVDSEVLIEFSEPIFAKGFDASLFGLECKEASSAIECVYNDIASKGIKAIVSTFFEHSNELTAILLRTNIYGIGLDFVAGEKNIQSLEAIAKSDKVLYAGVIDGRNIWVADLESKLALLDSIHKFIPKERIVVSASCSLLHVPFSKDGEEKIESEILSWLSFATDKIKEICALESIFQGRGDDGFLQENKRINLSRKNSDKTNNKAVRERVKNYTQKSRAESFQERIKIQKASFNFPILPTTTIGSFPQTAQIRKLRLEYKKGEVSKAEYEEGIKDYIRDCVKFQEEIGIDVLVHGEPERNDMVEYFGEQLEGFTFSANAWVQSYGSRCVKPPIIFGDIHRPKPMTIDWISFAQSLTNKVMKGMLTGPVTILNWSFVRDDLSRSAVCEQIALCIADEIDDLQKAGIKIIQVDEAAFKEGYPLRAENIKAYEEWALACFKTSTAISWAQTQIHTHMCYSDFNDIIKTIEALDADVISIETARSGNKLLKIFKEVGYTHEVGPGVYDIHSPRIPSVEELEKQIKALLEVLPKEQLWINPDCGLKTRKWEEVKPSLANIVQAVKKVRASL</sequence>
<feature type="binding site" evidence="11">
    <location>
        <position position="597"/>
    </location>
    <ligand>
        <name>L-methionine</name>
        <dbReference type="ChEBI" id="CHEBI:57844"/>
    </ligand>
</feature>
<gene>
    <name evidence="16" type="ORF">CQA63_05765</name>
</gene>
<dbReference type="PANTHER" id="PTHR30519">
    <property type="entry name" value="5-METHYLTETRAHYDROPTEROYLTRIGLUTAMATE--HOMOCYSTEINE METHYLTRANSFERASE"/>
    <property type="match status" value="1"/>
</dbReference>
<feature type="binding site" evidence="11">
    <location>
        <position position="17"/>
    </location>
    <ligand>
        <name>5-methyltetrahydropteroyltri-L-glutamate</name>
        <dbReference type="ChEBI" id="CHEBI:58207"/>
    </ligand>
</feature>
<evidence type="ECO:0000256" key="9">
    <source>
        <dbReference type="ARBA" id="ARBA00022833"/>
    </source>
</evidence>
<feature type="binding site" evidence="11">
    <location>
        <position position="597"/>
    </location>
    <ligand>
        <name>L-homocysteine</name>
        <dbReference type="ChEBI" id="CHEBI:58199"/>
    </ligand>
</feature>
<feature type="binding site" evidence="12">
    <location>
        <position position="641"/>
    </location>
    <ligand>
        <name>Zn(2+)</name>
        <dbReference type="ChEBI" id="CHEBI:29105"/>
        <label>1</label>
        <note>catalytic</note>
    </ligand>
</feature>
<keyword evidence="17" id="KW-1185">Reference proteome</keyword>
<keyword evidence="8 12" id="KW-0479">Metal-binding</keyword>
<dbReference type="SUPFAM" id="SSF51726">
    <property type="entry name" value="UROD/MetE-like"/>
    <property type="match status" value="2"/>
</dbReference>